<evidence type="ECO:0000313" key="2">
    <source>
        <dbReference type="Proteomes" id="UP001321486"/>
    </source>
</evidence>
<dbReference type="EMBL" id="AP027733">
    <property type="protein sequence ID" value="BDZ52460.1"/>
    <property type="molecule type" value="Genomic_DNA"/>
</dbReference>
<organism evidence="1 2">
    <name type="scientific">Frondihabitans sucicola</name>
    <dbReference type="NCBI Taxonomy" id="1268041"/>
    <lineage>
        <taxon>Bacteria</taxon>
        <taxon>Bacillati</taxon>
        <taxon>Actinomycetota</taxon>
        <taxon>Actinomycetes</taxon>
        <taxon>Micrococcales</taxon>
        <taxon>Microbacteriaceae</taxon>
        <taxon>Frondihabitans</taxon>
    </lineage>
</organism>
<sequence length="109" mass="12173">MMPSHVLLASTLTWYVVGDADRIGAMLRSVRAIGRRRTTGEGAVRHWSVEPMDGDPWRVLHLGTGDELIRPCPVDVADDLGVDYRLGFYAIRPPSWNPNRLVEMAMADV</sequence>
<dbReference type="Proteomes" id="UP001321486">
    <property type="component" value="Plasmid pNBRC108728a"/>
</dbReference>
<gene>
    <name evidence="1" type="ORF">GCM10025867_47010</name>
</gene>
<keyword evidence="2" id="KW-1185">Reference proteome</keyword>
<evidence type="ECO:0000313" key="1">
    <source>
        <dbReference type="EMBL" id="BDZ52460.1"/>
    </source>
</evidence>
<protein>
    <submittedName>
        <fullName evidence="1">Uncharacterized protein</fullName>
    </submittedName>
</protein>
<proteinExistence type="predicted"/>
<reference evidence="2" key="1">
    <citation type="journal article" date="2019" name="Int. J. Syst. Evol. Microbiol.">
        <title>The Global Catalogue of Microorganisms (GCM) 10K type strain sequencing project: providing services to taxonomists for standard genome sequencing and annotation.</title>
        <authorList>
            <consortium name="The Broad Institute Genomics Platform"/>
            <consortium name="The Broad Institute Genome Sequencing Center for Infectious Disease"/>
            <person name="Wu L."/>
            <person name="Ma J."/>
        </authorList>
    </citation>
    <scope>NUCLEOTIDE SEQUENCE [LARGE SCALE GENOMIC DNA]</scope>
    <source>
        <strain evidence="2">NBRC 108728</strain>
    </source>
</reference>
<accession>A0ABN6Y907</accession>
<geneLocation type="plasmid" evidence="1 2">
    <name>pNBRC108728a</name>
</geneLocation>
<name>A0ABN6Y907_9MICO</name>
<keyword evidence="1" id="KW-0614">Plasmid</keyword>
<dbReference type="RefSeq" id="WP_286347309.1">
    <property type="nucleotide sequence ID" value="NZ_AP027733.1"/>
</dbReference>